<gene>
    <name evidence="1" type="ORF">IV38_GL001943</name>
</gene>
<dbReference type="OrthoDB" id="2168866at2"/>
<dbReference type="Pfam" id="PF05565">
    <property type="entry name" value="Sipho_Gp157"/>
    <property type="match status" value="1"/>
</dbReference>
<dbReference type="AlphaFoldDB" id="A0A0R2FGG7"/>
<dbReference type="InterPro" id="IPR008840">
    <property type="entry name" value="Sipho_Gp157"/>
</dbReference>
<comment type="caution">
    <text evidence="1">The sequence shown here is derived from an EMBL/GenBank/DDBJ whole genome shotgun (WGS) entry which is preliminary data.</text>
</comment>
<accession>A0A0R2FGG7</accession>
<proteinExistence type="predicted"/>
<reference evidence="1 2" key="1">
    <citation type="journal article" date="2015" name="Genome Announc.">
        <title>Expanding the biotechnology potential of lactobacilli through comparative genomics of 213 strains and associated genera.</title>
        <authorList>
            <person name="Sun Z."/>
            <person name="Harris H.M."/>
            <person name="McCann A."/>
            <person name="Guo C."/>
            <person name="Argimon S."/>
            <person name="Zhang W."/>
            <person name="Yang X."/>
            <person name="Jeffery I.B."/>
            <person name="Cooney J.C."/>
            <person name="Kagawa T.F."/>
            <person name="Liu W."/>
            <person name="Song Y."/>
            <person name="Salvetti E."/>
            <person name="Wrobel A."/>
            <person name="Rasinkangas P."/>
            <person name="Parkhill J."/>
            <person name="Rea M.C."/>
            <person name="O'Sullivan O."/>
            <person name="Ritari J."/>
            <person name="Douillard F.P."/>
            <person name="Paul Ross R."/>
            <person name="Yang R."/>
            <person name="Briner A.E."/>
            <person name="Felis G.E."/>
            <person name="de Vos W.M."/>
            <person name="Barrangou R."/>
            <person name="Klaenhammer T.R."/>
            <person name="Caufield P.W."/>
            <person name="Cui Y."/>
            <person name="Zhang H."/>
            <person name="O'Toole P.W."/>
        </authorList>
    </citation>
    <scope>NUCLEOTIDE SEQUENCE [LARGE SCALE GENOMIC DNA]</scope>
    <source>
        <strain evidence="1 2">ATCC BAA-66</strain>
    </source>
</reference>
<dbReference type="PATRIC" id="fig|81857.3.peg.1970"/>
<dbReference type="RefSeq" id="WP_057770776.1">
    <property type="nucleotide sequence ID" value="NZ_JQAT01000006.1"/>
</dbReference>
<name>A0A0R2FGG7_9LACO</name>
<evidence type="ECO:0000313" key="2">
    <source>
        <dbReference type="Proteomes" id="UP000051751"/>
    </source>
</evidence>
<dbReference type="EMBL" id="JQAT01000006">
    <property type="protein sequence ID" value="KRN27729.1"/>
    <property type="molecule type" value="Genomic_DNA"/>
</dbReference>
<dbReference type="Proteomes" id="UP000051751">
    <property type="component" value="Unassembled WGS sequence"/>
</dbReference>
<sequence length="159" mass="18240">MATLYELTGFYKQLLELEEDTDPSVFHDTMDSITDSLEDKAIGYAKVNAQLKADAASLKEEETRLHDRRVAIENKQKLLKEALSQAMIETDQRKFKTPLFSIYIQKNPVKMVISDRDKIDKNYFHNEEVLDSSALKDDLKAGKQVDGAELQQTESVRIR</sequence>
<evidence type="ECO:0008006" key="3">
    <source>
        <dbReference type="Google" id="ProtNLM"/>
    </source>
</evidence>
<protein>
    <recommendedName>
        <fullName evidence="3">Siphovirus Gp157 family protein</fullName>
    </recommendedName>
</protein>
<organism evidence="1 2">
    <name type="scientific">Lactobacillus selangorensis</name>
    <dbReference type="NCBI Taxonomy" id="81857"/>
    <lineage>
        <taxon>Bacteria</taxon>
        <taxon>Bacillati</taxon>
        <taxon>Bacillota</taxon>
        <taxon>Bacilli</taxon>
        <taxon>Lactobacillales</taxon>
        <taxon>Lactobacillaceae</taxon>
        <taxon>Lactobacillus</taxon>
    </lineage>
</organism>
<evidence type="ECO:0000313" key="1">
    <source>
        <dbReference type="EMBL" id="KRN27729.1"/>
    </source>
</evidence>